<dbReference type="KEGG" id="mgl:MGL_0022"/>
<dbReference type="Pfam" id="PF00566">
    <property type="entry name" value="RabGAP-TBC"/>
    <property type="match status" value="1"/>
</dbReference>
<evidence type="ECO:0000256" key="2">
    <source>
        <dbReference type="SAM" id="MobiDB-lite"/>
    </source>
</evidence>
<dbReference type="Gene3D" id="1.10.472.80">
    <property type="entry name" value="Ypt/Rab-GAP domain of gyp1p, domain 3"/>
    <property type="match status" value="1"/>
</dbReference>
<sequence>MDIQELYSLIDLDLARSSEKLSEIEKKSVAQVLRVWAHMHPEPGYRQGMHELAARLWKLRSSESCLIALATDTQEPNLSTQSIFHVLLMLEEVESDTYFCFSALANRLIPLYYQSERAGSPALIKAILHRADSDLGAHLQAIQLDWVPILLRWHRLLYMYEFPENTCVELWDTLFAIDSTLQLVPYISTVLLLSHRDEIMNGDYIEVMQLLMHMPDIKIPRKLVELALQLYKNPSASTGAAVATSYGQHPPPPEPSSSRIDLARTMLRDLALGLVSQGANPQPTWSPRSEDRLNAETPNHTEQRKRAMLSLDNVHDHY</sequence>
<organism evidence="4 5">
    <name type="scientific">Malassezia globosa (strain ATCC MYA-4612 / CBS 7966)</name>
    <name type="common">Dandruff-associated fungus</name>
    <dbReference type="NCBI Taxonomy" id="425265"/>
    <lineage>
        <taxon>Eukaryota</taxon>
        <taxon>Fungi</taxon>
        <taxon>Dikarya</taxon>
        <taxon>Basidiomycota</taxon>
        <taxon>Ustilaginomycotina</taxon>
        <taxon>Malasseziomycetes</taxon>
        <taxon>Malasseziales</taxon>
        <taxon>Malasseziaceae</taxon>
        <taxon>Malassezia</taxon>
    </lineage>
</organism>
<dbReference type="EMBL" id="AAYY01000001">
    <property type="protein sequence ID" value="EDP45033.1"/>
    <property type="molecule type" value="Genomic_DNA"/>
</dbReference>
<dbReference type="VEuPathDB" id="FungiDB:MGL_0022"/>
<dbReference type="GO" id="GO:0005096">
    <property type="term" value="F:GTPase activator activity"/>
    <property type="evidence" value="ECO:0007669"/>
    <property type="project" value="UniProtKB-KW"/>
</dbReference>
<dbReference type="RefSeq" id="XP_001732247.1">
    <property type="nucleotide sequence ID" value="XM_001732195.1"/>
</dbReference>
<dbReference type="InterPro" id="IPR000195">
    <property type="entry name" value="Rab-GAP-TBC_dom"/>
</dbReference>
<keyword evidence="5" id="KW-1185">Reference proteome</keyword>
<evidence type="ECO:0000256" key="1">
    <source>
        <dbReference type="ARBA" id="ARBA00022468"/>
    </source>
</evidence>
<dbReference type="STRING" id="425265.A8PRC7"/>
<dbReference type="InParanoid" id="A8PRC7"/>
<feature type="compositionally biased region" description="Basic and acidic residues" evidence="2">
    <location>
        <begin position="288"/>
        <end position="305"/>
    </location>
</feature>
<dbReference type="PANTHER" id="PTHR22957:SF337">
    <property type="entry name" value="TBC1 DOMAIN FAMILY MEMBER 5"/>
    <property type="match status" value="1"/>
</dbReference>
<feature type="domain" description="Rab-GAP TBC" evidence="3">
    <location>
        <begin position="1"/>
        <end position="178"/>
    </location>
</feature>
<dbReference type="GeneID" id="5856553"/>
<dbReference type="AlphaFoldDB" id="A8PRC7"/>
<evidence type="ECO:0000259" key="3">
    <source>
        <dbReference type="PROSITE" id="PS50086"/>
    </source>
</evidence>
<gene>
    <name evidence="4" type="ORF">MGL_0022</name>
</gene>
<feature type="region of interest" description="Disordered" evidence="2">
    <location>
        <begin position="277"/>
        <end position="318"/>
    </location>
</feature>
<dbReference type="PROSITE" id="PS50086">
    <property type="entry name" value="TBC_RABGAP"/>
    <property type="match status" value="1"/>
</dbReference>
<dbReference type="Proteomes" id="UP000008837">
    <property type="component" value="Unassembled WGS sequence"/>
</dbReference>
<protein>
    <recommendedName>
        <fullName evidence="3">Rab-GAP TBC domain-containing protein</fullName>
    </recommendedName>
</protein>
<proteinExistence type="predicted"/>
<dbReference type="Gene3D" id="1.10.8.270">
    <property type="entry name" value="putative rabgap domain of human tbc1 domain family member 14 like domains"/>
    <property type="match status" value="1"/>
</dbReference>
<dbReference type="PANTHER" id="PTHR22957">
    <property type="entry name" value="TBC1 DOMAIN FAMILY MEMBER GTPASE-ACTIVATING PROTEIN"/>
    <property type="match status" value="1"/>
</dbReference>
<keyword evidence="1" id="KW-0343">GTPase activation</keyword>
<feature type="compositionally biased region" description="Polar residues" evidence="2">
    <location>
        <begin position="277"/>
        <end position="287"/>
    </location>
</feature>
<evidence type="ECO:0000313" key="5">
    <source>
        <dbReference type="Proteomes" id="UP000008837"/>
    </source>
</evidence>
<evidence type="ECO:0000313" key="4">
    <source>
        <dbReference type="EMBL" id="EDP45033.1"/>
    </source>
</evidence>
<name>A8PRC7_MALGO</name>
<dbReference type="InterPro" id="IPR035969">
    <property type="entry name" value="Rab-GAP_TBC_sf"/>
</dbReference>
<dbReference type="SUPFAM" id="SSF47923">
    <property type="entry name" value="Ypt/Rab-GAP domain of gyp1p"/>
    <property type="match status" value="2"/>
</dbReference>
<dbReference type="OMA" id="PILLRWH"/>
<accession>A8PRC7</accession>
<comment type="caution">
    <text evidence="4">The sequence shown here is derived from an EMBL/GenBank/DDBJ whole genome shotgun (WGS) entry which is preliminary data.</text>
</comment>
<dbReference type="OrthoDB" id="27140at2759"/>
<reference evidence="4 5" key="1">
    <citation type="journal article" date="2007" name="Proc. Natl. Acad. Sci. U.S.A.">
        <title>Dandruff-associated Malassezia genomes reveal convergent and divergent virulence traits shared with plant and human fungal pathogens.</title>
        <authorList>
            <person name="Xu J."/>
            <person name="Saunders C.W."/>
            <person name="Hu P."/>
            <person name="Grant R.A."/>
            <person name="Boekhout T."/>
            <person name="Kuramae E.E."/>
            <person name="Kronstad J.W."/>
            <person name="Deangelis Y.M."/>
            <person name="Reeder N.L."/>
            <person name="Johnstone K.R."/>
            <person name="Leland M."/>
            <person name="Fieno A.M."/>
            <person name="Begley W.M."/>
            <person name="Sun Y."/>
            <person name="Lacey M.P."/>
            <person name="Chaudhary T."/>
            <person name="Keough T."/>
            <person name="Chu L."/>
            <person name="Sears R."/>
            <person name="Yuan B."/>
            <person name="Dawson T.L.Jr."/>
        </authorList>
    </citation>
    <scope>NUCLEOTIDE SEQUENCE [LARGE SCALE GENOMIC DNA]</scope>
    <source>
        <strain evidence="5">ATCC MYA-4612 / CBS 7966</strain>
    </source>
</reference>